<evidence type="ECO:0000313" key="2">
    <source>
        <dbReference type="Proteomes" id="UP000217334"/>
    </source>
</evidence>
<reference evidence="2" key="1">
    <citation type="submission" date="2017-06" db="EMBL/GenBank/DDBJ databases">
        <title>Capnocytophaga spp. assemblies.</title>
        <authorList>
            <person name="Gulvik C.A."/>
        </authorList>
    </citation>
    <scope>NUCLEOTIDE SEQUENCE [LARGE SCALE GENOMIC DNA]</scope>
    <source>
        <strain evidence="2">H4486</strain>
    </source>
</reference>
<dbReference type="EMBL" id="CP022383">
    <property type="protein sequence ID" value="ATA80526.1"/>
    <property type="molecule type" value="Genomic_DNA"/>
</dbReference>
<dbReference type="Gene3D" id="2.120.10.30">
    <property type="entry name" value="TolB, C-terminal domain"/>
    <property type="match status" value="1"/>
</dbReference>
<dbReference type="Proteomes" id="UP000217334">
    <property type="component" value="Chromosome"/>
</dbReference>
<proteinExistence type="predicted"/>
<organism evidence="1 2">
    <name type="scientific">Capnocytophaga sputigena</name>
    <dbReference type="NCBI Taxonomy" id="1019"/>
    <lineage>
        <taxon>Bacteria</taxon>
        <taxon>Pseudomonadati</taxon>
        <taxon>Bacteroidota</taxon>
        <taxon>Flavobacteriia</taxon>
        <taxon>Flavobacteriales</taxon>
        <taxon>Flavobacteriaceae</taxon>
        <taxon>Capnocytophaga</taxon>
    </lineage>
</organism>
<accession>A0A250F951</accession>
<gene>
    <name evidence="1" type="ORF">CGC59_12945</name>
</gene>
<dbReference type="AlphaFoldDB" id="A0A250F951"/>
<dbReference type="InterPro" id="IPR011042">
    <property type="entry name" value="6-blade_b-propeller_TolB-like"/>
</dbReference>
<protein>
    <submittedName>
        <fullName evidence="1">Uncharacterized protein</fullName>
    </submittedName>
</protein>
<sequence length="338" mass="38719">MKKIVILLIAITSYISCKKEENHQKKYGEDAIIAEYAIPLGFCKDFLVKDGEVYTLHSGDRYGDFDPSIKKINKKGEVTILSRIEHLFFNNMGMALSPQKDSIYLVTDPPFSVGRNVYALPFNSNREKEYTTPSEMLTDIRQLDENKYILVGDRQSRLLLFDAKTKSCTYIAGTAPIRGGIKDGKGNEASFHRIDKIVIINKVIYVVDTDKNLRKIVYDAASDSYNVTTLIANSPQDLRDIFSDEDNNLLVLSDKVYKFDPTNNTLLQYFIDDTKEEITAEGRTLITNLLKVKLSQPNSYTQISWSSVNRIFIDKNNLYIDNTVHFFKFSNYKKIFVK</sequence>
<name>A0A250F951_CAPSP</name>
<dbReference type="RefSeq" id="WP_095902236.1">
    <property type="nucleotide sequence ID" value="NZ_CP022383.1"/>
</dbReference>
<dbReference type="SUPFAM" id="SSF63829">
    <property type="entry name" value="Calcium-dependent phosphotriesterase"/>
    <property type="match status" value="1"/>
</dbReference>
<evidence type="ECO:0000313" key="1">
    <source>
        <dbReference type="EMBL" id="ATA80526.1"/>
    </source>
</evidence>